<reference evidence="1" key="1">
    <citation type="submission" date="2023-08" db="EMBL/GenBank/DDBJ databases">
        <authorList>
            <person name="Audoor S."/>
            <person name="Bilcke G."/>
        </authorList>
    </citation>
    <scope>NUCLEOTIDE SEQUENCE</scope>
</reference>
<dbReference type="AlphaFoldDB" id="A0AAD2CL26"/>
<dbReference type="InterPro" id="IPR009097">
    <property type="entry name" value="Cyclic_Pdiesterase"/>
</dbReference>
<keyword evidence="2" id="KW-1185">Reference proteome</keyword>
<dbReference type="PANTHER" id="PTHR28141:SF1">
    <property type="entry name" value="2',3'-CYCLIC-NUCLEOTIDE 3'-PHOSPHODIESTERASE"/>
    <property type="match status" value="1"/>
</dbReference>
<proteinExistence type="predicted"/>
<evidence type="ECO:0000313" key="1">
    <source>
        <dbReference type="EMBL" id="CAJ1911165.1"/>
    </source>
</evidence>
<dbReference type="GO" id="GO:0009187">
    <property type="term" value="P:cyclic nucleotide metabolic process"/>
    <property type="evidence" value="ECO:0007669"/>
    <property type="project" value="TreeGrafter"/>
</dbReference>
<evidence type="ECO:0000313" key="2">
    <source>
        <dbReference type="Proteomes" id="UP001295423"/>
    </source>
</evidence>
<dbReference type="PANTHER" id="PTHR28141">
    <property type="entry name" value="2',3'-CYCLIC-NUCLEOTIDE 3'-PHOSPHODIESTERASE"/>
    <property type="match status" value="1"/>
</dbReference>
<dbReference type="Pfam" id="PF07823">
    <property type="entry name" value="CPDase"/>
    <property type="match status" value="1"/>
</dbReference>
<accession>A0AAD2CL26</accession>
<name>A0AAD2CL26_9STRA</name>
<protein>
    <recommendedName>
        <fullName evidence="3">2',3'-cyclic-nucleotide 3'-phosphodiesterase</fullName>
    </recommendedName>
</protein>
<dbReference type="GO" id="GO:0004113">
    <property type="term" value="F:2',3'-cyclic-nucleotide 3'-phosphodiesterase activity"/>
    <property type="evidence" value="ECO:0007669"/>
    <property type="project" value="TreeGrafter"/>
</dbReference>
<evidence type="ECO:0008006" key="3">
    <source>
        <dbReference type="Google" id="ProtNLM"/>
    </source>
</evidence>
<dbReference type="SUPFAM" id="SSF55144">
    <property type="entry name" value="LigT-like"/>
    <property type="match status" value="1"/>
</dbReference>
<gene>
    <name evidence="1" type="ORF">CYCCA115_LOCUS590</name>
</gene>
<organism evidence="1 2">
    <name type="scientific">Cylindrotheca closterium</name>
    <dbReference type="NCBI Taxonomy" id="2856"/>
    <lineage>
        <taxon>Eukaryota</taxon>
        <taxon>Sar</taxon>
        <taxon>Stramenopiles</taxon>
        <taxon>Ochrophyta</taxon>
        <taxon>Bacillariophyta</taxon>
        <taxon>Bacillariophyceae</taxon>
        <taxon>Bacillariophycidae</taxon>
        <taxon>Bacillariales</taxon>
        <taxon>Bacillariaceae</taxon>
        <taxon>Cylindrotheca</taxon>
    </lineage>
</organism>
<dbReference type="Proteomes" id="UP001295423">
    <property type="component" value="Unassembled WGS sequence"/>
</dbReference>
<dbReference type="EMBL" id="CAKOGP040000001">
    <property type="protein sequence ID" value="CAJ1911165.1"/>
    <property type="molecule type" value="Genomic_DNA"/>
</dbReference>
<sequence length="230" mass="25636">MKWRVKRAFIKTIFISLIAVAFIAAASFTRPSLKPPQAPEVTQAPQADKNSPKTMKLSLWLMPPPHVATALEQRISFYSKTSGGPYFDPHVTVLGDITCESRDHATKIVSVLQQDLSGFGEIDAVFHPKAQNLDAWNQALVVEMVATPKFVELCERVRELLQMDSTTGLFPPPLRAPHMSLFYGVDNVPKAEGVEAIPNFNSDTLALWITEPTYADGVHQWEFLDNVFLV</sequence>
<comment type="caution">
    <text evidence="1">The sequence shown here is derived from an EMBL/GenBank/DDBJ whole genome shotgun (WGS) entry which is preliminary data.</text>
</comment>
<dbReference type="Gene3D" id="3.90.1140.10">
    <property type="entry name" value="Cyclic phosphodiesterase"/>
    <property type="match status" value="1"/>
</dbReference>
<dbReference type="InterPro" id="IPR012386">
    <property type="entry name" value="Cyclic-nucl_3Pdiesterase"/>
</dbReference>